<dbReference type="Gene3D" id="3.30.800.10">
    <property type="entry name" value="Phosphatidylinositol Phosphate Kinase II Beta"/>
    <property type="match status" value="1"/>
</dbReference>
<keyword evidence="1" id="KW-0547">Nucleotide-binding</keyword>
<dbReference type="GO" id="GO:0000285">
    <property type="term" value="F:1-phosphatidylinositol-3-phosphate 5-kinase activity"/>
    <property type="evidence" value="ECO:0007669"/>
    <property type="project" value="TreeGrafter"/>
</dbReference>
<dbReference type="PANTHER" id="PTHR45748:SF7">
    <property type="entry name" value="1-PHOSPHATIDYLINOSITOL 3-PHOSPHATE 5-KINASE-RELATED"/>
    <property type="match status" value="1"/>
</dbReference>
<dbReference type="GO" id="GO:0046854">
    <property type="term" value="P:phosphatidylinositol phosphate biosynthetic process"/>
    <property type="evidence" value="ECO:0007669"/>
    <property type="project" value="TreeGrafter"/>
</dbReference>
<dbReference type="InterPro" id="IPR002498">
    <property type="entry name" value="PInositol-4-P-4/5-kinase_core"/>
</dbReference>
<organism evidence="4 5">
    <name type="scientific">Cylindrobasidium torrendii FP15055 ss-10</name>
    <dbReference type="NCBI Taxonomy" id="1314674"/>
    <lineage>
        <taxon>Eukaryota</taxon>
        <taxon>Fungi</taxon>
        <taxon>Dikarya</taxon>
        <taxon>Basidiomycota</taxon>
        <taxon>Agaricomycotina</taxon>
        <taxon>Agaricomycetes</taxon>
        <taxon>Agaricomycetidae</taxon>
        <taxon>Agaricales</taxon>
        <taxon>Marasmiineae</taxon>
        <taxon>Physalacriaceae</taxon>
        <taxon>Cylindrobasidium</taxon>
    </lineage>
</organism>
<dbReference type="GO" id="GO:0005524">
    <property type="term" value="F:ATP binding"/>
    <property type="evidence" value="ECO:0007669"/>
    <property type="project" value="UniProtKB-UniRule"/>
</dbReference>
<dbReference type="Proteomes" id="UP000054007">
    <property type="component" value="Unassembled WGS sequence"/>
</dbReference>
<feature type="compositionally biased region" description="Low complexity" evidence="2">
    <location>
        <begin position="740"/>
        <end position="751"/>
    </location>
</feature>
<dbReference type="PANTHER" id="PTHR45748">
    <property type="entry name" value="1-PHOSPHATIDYLINOSITOL 3-PHOSPHATE 5-KINASE-RELATED"/>
    <property type="match status" value="1"/>
</dbReference>
<evidence type="ECO:0000313" key="5">
    <source>
        <dbReference type="Proteomes" id="UP000054007"/>
    </source>
</evidence>
<dbReference type="Pfam" id="PF01504">
    <property type="entry name" value="PIP5K"/>
    <property type="match status" value="2"/>
</dbReference>
<reference evidence="4 5" key="1">
    <citation type="journal article" date="2015" name="Fungal Genet. Biol.">
        <title>Evolution of novel wood decay mechanisms in Agaricales revealed by the genome sequences of Fistulina hepatica and Cylindrobasidium torrendii.</title>
        <authorList>
            <person name="Floudas D."/>
            <person name="Held B.W."/>
            <person name="Riley R."/>
            <person name="Nagy L.G."/>
            <person name="Koehler G."/>
            <person name="Ransdell A.S."/>
            <person name="Younus H."/>
            <person name="Chow J."/>
            <person name="Chiniquy J."/>
            <person name="Lipzen A."/>
            <person name="Tritt A."/>
            <person name="Sun H."/>
            <person name="Haridas S."/>
            <person name="LaButti K."/>
            <person name="Ohm R.A."/>
            <person name="Kues U."/>
            <person name="Blanchette R.A."/>
            <person name="Grigoriev I.V."/>
            <person name="Minto R.E."/>
            <person name="Hibbett D.S."/>
        </authorList>
    </citation>
    <scope>NUCLEOTIDE SEQUENCE [LARGE SCALE GENOMIC DNA]</scope>
    <source>
        <strain evidence="4 5">FP15055 ss-10</strain>
    </source>
</reference>
<accession>A0A0D7BLB9</accession>
<feature type="domain" description="PIPK" evidence="3">
    <location>
        <begin position="801"/>
        <end position="1132"/>
    </location>
</feature>
<dbReference type="InterPro" id="IPR027484">
    <property type="entry name" value="PInositol-4-P-5-kinase_N"/>
</dbReference>
<feature type="region of interest" description="Disordered" evidence="2">
    <location>
        <begin position="723"/>
        <end position="808"/>
    </location>
</feature>
<dbReference type="Gene3D" id="3.30.810.10">
    <property type="entry name" value="2-Layer Sandwich"/>
    <property type="match status" value="1"/>
</dbReference>
<sequence>MAEETKPLPAVPQTPPLSADGRKHRRKVIQAFLGLLNDYDDVKEDAEWEDLGEKDAGPVGQIEQALDAAADLQHVLPDGVPPELVLYVQHSLVLEEAFLRDVGVPMAYLRPKLLERPSAANSGFSNTGDSSKRQSVASSIFNFFAPKRHSRAYSTAKSSSIRDSWASRERSSFDGSEAASSSIGSYMRSRRFSLLPYREVKTKEPEPFPISTSPGVQFPSSAHASSPSDFIRHQAISVLIDASDMQVMHYYTESDISLVATLRSLGQDRQWVHSGARITATVSVPAPADTASSSSSTASTSNTSTVSLLAIETPQDEDIINEQSRRLLTSAISFGKFLELVVYSPRLKTYLDKHPHALNFTIGARKISLSVEDMPVFIFRTPRVQPQSQAASSDGRALAADEAKHLLRRQQRSYWEAVNARLDRLEDMLGSALHKKRLPRLPSEWIDEPEDISLSPSPAQSVASSVGISYAEIATLRENCLSQERVLNTKLARCDNTDLNDNRRAFLASAREFDEALCQMENDAADKEAAARAKKGRKGSDGVADDSKSKRTSEGSERDATIKGKEALGPGASDTVKGVELVSFPTESKEEKTSVPLWWSTNCHVPPSGNVIVREDDWGSIIAFTMSTPDYHASLSKTSETAEPLITPALSFSRSTGSGFFSAFRAPGMGSMLSLPTTASTSSLPSTTKCYNDDFSAVVSRKENPTGMLDAIKDRSSKFGSLRFGRGAASTSPSRREIAASDSSAPPSSWSRLLGSTDAGSSRAEIGSVHSTDSAVPASEAGTDDTVAPELPPKDFVGGRPVPPSKSTLRSTLDRWLFANAAAAESMQDPRPHVKYDFTVAQRPFPSSCPGPNPAQPPQPRRLKFSCTVYYASVFANLRAKCGIQHDEYVQSLSQIVPFKAEGGKSSSGFWRTADGRWLVKSLVSKWGVADLAVLIGMGGSYFDWMLQEGKGEGGMVKLVGFYTVEVRNLDTGTGEKVDVVVMENLFWDRHVARTYDLKGIQTRKVKRKEGKEKEKEKDAPGGVLFDAEWLQHERKRTLVTPQSKAELMAALEADAAWLAHSNIMDYSLLLGIDEERREVVGGIVDTIGSYTFAKTLEYNLKSGAARKPEEVTVVPPAEYQERFVNSMKKYFLECPDMTVLPEVEGIPVWRFPQEVGQP</sequence>
<dbReference type="GO" id="GO:0010008">
    <property type="term" value="C:endosome membrane"/>
    <property type="evidence" value="ECO:0007669"/>
    <property type="project" value="TreeGrafter"/>
</dbReference>
<dbReference type="EMBL" id="KN880457">
    <property type="protein sequence ID" value="KIY71237.1"/>
    <property type="molecule type" value="Genomic_DNA"/>
</dbReference>
<gene>
    <name evidence="4" type="ORF">CYLTODRAFT_487452</name>
</gene>
<dbReference type="SMART" id="SM00330">
    <property type="entry name" value="PIPKc"/>
    <property type="match status" value="1"/>
</dbReference>
<dbReference type="InterPro" id="IPR027483">
    <property type="entry name" value="PInositol-4-P-4/5-kinase_C_sf"/>
</dbReference>
<evidence type="ECO:0000256" key="1">
    <source>
        <dbReference type="PROSITE-ProRule" id="PRU00781"/>
    </source>
</evidence>
<feature type="region of interest" description="Disordered" evidence="2">
    <location>
        <begin position="1"/>
        <end position="23"/>
    </location>
</feature>
<evidence type="ECO:0000256" key="2">
    <source>
        <dbReference type="SAM" id="MobiDB-lite"/>
    </source>
</evidence>
<keyword evidence="1" id="KW-0808">Transferase</keyword>
<keyword evidence="5" id="KW-1185">Reference proteome</keyword>
<evidence type="ECO:0000259" key="3">
    <source>
        <dbReference type="PROSITE" id="PS51455"/>
    </source>
</evidence>
<dbReference type="PROSITE" id="PS51455">
    <property type="entry name" value="PIPK"/>
    <property type="match status" value="1"/>
</dbReference>
<dbReference type="STRING" id="1314674.A0A0D7BLB9"/>
<name>A0A0D7BLB9_9AGAR</name>
<keyword evidence="1" id="KW-0418">Kinase</keyword>
<dbReference type="AlphaFoldDB" id="A0A0D7BLB9"/>
<evidence type="ECO:0000313" key="4">
    <source>
        <dbReference type="EMBL" id="KIY71237.1"/>
    </source>
</evidence>
<dbReference type="OrthoDB" id="158357at2759"/>
<feature type="region of interest" description="Disordered" evidence="2">
    <location>
        <begin position="205"/>
        <end position="224"/>
    </location>
</feature>
<protein>
    <recommendedName>
        <fullName evidence="3">PIPK domain-containing protein</fullName>
    </recommendedName>
</protein>
<keyword evidence="1" id="KW-0067">ATP-binding</keyword>
<dbReference type="SUPFAM" id="SSF56104">
    <property type="entry name" value="SAICAR synthase-like"/>
    <property type="match status" value="1"/>
</dbReference>
<proteinExistence type="predicted"/>
<feature type="compositionally biased region" description="Basic and acidic residues" evidence="2">
    <location>
        <begin position="545"/>
        <end position="566"/>
    </location>
</feature>
<feature type="region of interest" description="Disordered" evidence="2">
    <location>
        <begin position="529"/>
        <end position="573"/>
    </location>
</feature>
<feature type="compositionally biased region" description="Polar residues" evidence="2">
    <location>
        <begin position="210"/>
        <end position="224"/>
    </location>
</feature>